<dbReference type="eggNOG" id="COG2992">
    <property type="taxonomic scope" value="Bacteria"/>
</dbReference>
<dbReference type="Proteomes" id="UP000014115">
    <property type="component" value="Unassembled WGS sequence"/>
</dbReference>
<evidence type="ECO:0000313" key="4">
    <source>
        <dbReference type="Proteomes" id="UP000014115"/>
    </source>
</evidence>
<keyword evidence="4" id="KW-1185">Reference proteome</keyword>
<accession>K2KWW1</accession>
<name>K2KWW1_9GAMM</name>
<feature type="chain" id="PRO_5003860227" evidence="1">
    <location>
        <begin position="19"/>
        <end position="269"/>
    </location>
</feature>
<dbReference type="InterPro" id="IPR002901">
    <property type="entry name" value="MGlyc_endo_b_GlcNAc-like_dom"/>
</dbReference>
<evidence type="ECO:0000259" key="2">
    <source>
        <dbReference type="Pfam" id="PF01832"/>
    </source>
</evidence>
<dbReference type="Pfam" id="PF01832">
    <property type="entry name" value="Glucosaminidase"/>
    <property type="match status" value="1"/>
</dbReference>
<reference evidence="3 4" key="1">
    <citation type="journal article" date="2012" name="J. Bacteriol.">
        <title>Genome Sequence of Idiomarina xiamenensis Type Strain 10-D-4.</title>
        <authorList>
            <person name="Lai Q."/>
            <person name="Wang L."/>
            <person name="Wang W."/>
            <person name="Shao Z."/>
        </authorList>
    </citation>
    <scope>NUCLEOTIDE SEQUENCE [LARGE SCALE GENOMIC DNA]</scope>
    <source>
        <strain evidence="3 4">10-D-4</strain>
    </source>
</reference>
<dbReference type="RefSeq" id="WP_008487420.1">
    <property type="nucleotide sequence ID" value="NZ_AMRG01000002.1"/>
</dbReference>
<sequence>MKWLFRLIFAALVLVALATPWLKPATSVDEAVSGRPLLPTIPHVDEKTEVPDFTQFNDVTEKKIAFFEFLLPTVRAENVRIDYQRQRIQWLDSQWQLGTTLSADDKRWLRQIARNYEVDFDLDPDSDMFVLLERRVDQVPESLVLIQAANESGWGTSRFALEGLNFFGQWCYRKGCGLVPLSRDDDGRHEVARFDSVNASVRSYMRNINTHPAYLDLRLIRQKLRQQGEDISAIKLTEGLHRYSERGAEYIDELNAMIRVNRPLIQQIN</sequence>
<dbReference type="STRING" id="740709.A10D4_02067"/>
<protein>
    <submittedName>
        <fullName evidence="3">Peptidoglycan hydrolase</fullName>
    </submittedName>
</protein>
<dbReference type="Gene3D" id="1.10.530.10">
    <property type="match status" value="1"/>
</dbReference>
<feature type="signal peptide" evidence="1">
    <location>
        <begin position="1"/>
        <end position="18"/>
    </location>
</feature>
<proteinExistence type="predicted"/>
<evidence type="ECO:0000313" key="3">
    <source>
        <dbReference type="EMBL" id="EKE86989.1"/>
    </source>
</evidence>
<feature type="domain" description="Mannosyl-glycoprotein endo-beta-N-acetylglucosamidase-like" evidence="2">
    <location>
        <begin position="137"/>
        <end position="259"/>
    </location>
</feature>
<dbReference type="AlphaFoldDB" id="K2KWW1"/>
<keyword evidence="3" id="KW-0378">Hydrolase</keyword>
<dbReference type="PANTHER" id="PTHR40572">
    <property type="entry name" value="PROTEIN BAX"/>
    <property type="match status" value="1"/>
</dbReference>
<dbReference type="InterPro" id="IPR053195">
    <property type="entry name" value="Bax-like"/>
</dbReference>
<gene>
    <name evidence="3" type="ORF">A10D4_02067</name>
</gene>
<keyword evidence="1" id="KW-0732">Signal</keyword>
<comment type="caution">
    <text evidence="3">The sequence shown here is derived from an EMBL/GenBank/DDBJ whole genome shotgun (WGS) entry which is preliminary data.</text>
</comment>
<dbReference type="EMBL" id="AMRG01000002">
    <property type="protein sequence ID" value="EKE86989.1"/>
    <property type="molecule type" value="Genomic_DNA"/>
</dbReference>
<dbReference type="PATRIC" id="fig|740709.3.peg.416"/>
<organism evidence="3 4">
    <name type="scientific">Idiomarina xiamenensis 10-D-4</name>
    <dbReference type="NCBI Taxonomy" id="740709"/>
    <lineage>
        <taxon>Bacteria</taxon>
        <taxon>Pseudomonadati</taxon>
        <taxon>Pseudomonadota</taxon>
        <taxon>Gammaproteobacteria</taxon>
        <taxon>Alteromonadales</taxon>
        <taxon>Idiomarinaceae</taxon>
        <taxon>Idiomarina</taxon>
    </lineage>
</organism>
<dbReference type="OrthoDB" id="9788155at2"/>
<dbReference type="GO" id="GO:0004040">
    <property type="term" value="F:amidase activity"/>
    <property type="evidence" value="ECO:0007669"/>
    <property type="project" value="InterPro"/>
</dbReference>
<evidence type="ECO:0000256" key="1">
    <source>
        <dbReference type="SAM" id="SignalP"/>
    </source>
</evidence>
<dbReference type="PANTHER" id="PTHR40572:SF1">
    <property type="entry name" value="PROTEIN BAX"/>
    <property type="match status" value="1"/>
</dbReference>